<evidence type="ECO:0000259" key="1">
    <source>
        <dbReference type="Pfam" id="PF12867"/>
    </source>
</evidence>
<evidence type="ECO:0000313" key="3">
    <source>
        <dbReference type="Proteomes" id="UP000739538"/>
    </source>
</evidence>
<proteinExistence type="predicted"/>
<evidence type="ECO:0000313" key="2">
    <source>
        <dbReference type="EMBL" id="MCA9758113.1"/>
    </source>
</evidence>
<dbReference type="SUPFAM" id="SSF109854">
    <property type="entry name" value="DinB/YfiT-like putative metalloenzymes"/>
    <property type="match status" value="1"/>
</dbReference>
<reference evidence="2" key="1">
    <citation type="submission" date="2020-04" db="EMBL/GenBank/DDBJ databases">
        <authorList>
            <person name="Zhang T."/>
        </authorList>
    </citation>
    <scope>NUCLEOTIDE SEQUENCE</scope>
    <source>
        <strain evidence="2">HKST-UBA02</strain>
    </source>
</reference>
<comment type="caution">
    <text evidence="2">The sequence shown here is derived from an EMBL/GenBank/DDBJ whole genome shotgun (WGS) entry which is preliminary data.</text>
</comment>
<gene>
    <name evidence="2" type="ORF">KDA27_20130</name>
</gene>
<accession>A0A956NFF2</accession>
<dbReference type="AlphaFoldDB" id="A0A956NFF2"/>
<dbReference type="EMBL" id="JAGQHS010000143">
    <property type="protein sequence ID" value="MCA9758113.1"/>
    <property type="molecule type" value="Genomic_DNA"/>
</dbReference>
<dbReference type="Pfam" id="PF12867">
    <property type="entry name" value="DinB_2"/>
    <property type="match status" value="1"/>
</dbReference>
<protein>
    <submittedName>
        <fullName evidence="2">DinB family protein</fullName>
    </submittedName>
</protein>
<feature type="domain" description="DinB-like" evidence="1">
    <location>
        <begin position="19"/>
        <end position="147"/>
    </location>
</feature>
<dbReference type="InterPro" id="IPR024775">
    <property type="entry name" value="DinB-like"/>
</dbReference>
<name>A0A956NFF2_UNCEI</name>
<dbReference type="InterPro" id="IPR034660">
    <property type="entry name" value="DinB/YfiT-like"/>
</dbReference>
<dbReference type="Gene3D" id="1.20.120.450">
    <property type="entry name" value="dinb family like domain"/>
    <property type="match status" value="1"/>
</dbReference>
<organism evidence="2 3">
    <name type="scientific">Eiseniibacteriota bacterium</name>
    <dbReference type="NCBI Taxonomy" id="2212470"/>
    <lineage>
        <taxon>Bacteria</taxon>
        <taxon>Candidatus Eiseniibacteriota</taxon>
    </lineage>
</organism>
<sequence length="162" mass="17819">MFHESLANQLRLVDLVLQRNLDGLTHEESLRLPEPGGNSINWVLGHLVSTQSGMQRTLGETPVWDEERGRPYARGSNGTLSETDAVPLEVLRRDWKQALGSSIEALSRLDSEKLGAPAPFSPTQNPDETVGSLLEAIVFHQAYHCGQTGVLRRLAGREGAIR</sequence>
<dbReference type="Proteomes" id="UP000739538">
    <property type="component" value="Unassembled WGS sequence"/>
</dbReference>
<reference evidence="2" key="2">
    <citation type="journal article" date="2021" name="Microbiome">
        <title>Successional dynamics and alternative stable states in a saline activated sludge microbial community over 9 years.</title>
        <authorList>
            <person name="Wang Y."/>
            <person name="Ye J."/>
            <person name="Ju F."/>
            <person name="Liu L."/>
            <person name="Boyd J.A."/>
            <person name="Deng Y."/>
            <person name="Parks D.H."/>
            <person name="Jiang X."/>
            <person name="Yin X."/>
            <person name="Woodcroft B.J."/>
            <person name="Tyson G.W."/>
            <person name="Hugenholtz P."/>
            <person name="Polz M.F."/>
            <person name="Zhang T."/>
        </authorList>
    </citation>
    <scope>NUCLEOTIDE SEQUENCE</scope>
    <source>
        <strain evidence="2">HKST-UBA02</strain>
    </source>
</reference>